<keyword evidence="1" id="KW-0472">Membrane</keyword>
<organism evidence="2 3">
    <name type="scientific">Abyssobacteria bacterium (strain SURF_5)</name>
    <dbReference type="NCBI Taxonomy" id="2093360"/>
    <lineage>
        <taxon>Bacteria</taxon>
        <taxon>Pseudomonadati</taxon>
        <taxon>Candidatus Hydrogenedentota</taxon>
        <taxon>Candidatus Abyssobacteria</taxon>
    </lineage>
</organism>
<reference evidence="2 3" key="1">
    <citation type="journal article" date="2017" name="ISME J.">
        <title>Energy and carbon metabolisms in a deep terrestrial subsurface fluid microbial community.</title>
        <authorList>
            <person name="Momper L."/>
            <person name="Jungbluth S.P."/>
            <person name="Lee M.D."/>
            <person name="Amend J.P."/>
        </authorList>
    </citation>
    <scope>NUCLEOTIDE SEQUENCE [LARGE SCALE GENOMIC DNA]</scope>
    <source>
        <strain evidence="2">SURF_5</strain>
    </source>
</reference>
<protein>
    <recommendedName>
        <fullName evidence="4">Glycosyltransferase RgtA/B/C/D-like domain-containing protein</fullName>
    </recommendedName>
</protein>
<comment type="caution">
    <text evidence="2">The sequence shown here is derived from an EMBL/GenBank/DDBJ whole genome shotgun (WGS) entry which is preliminary data.</text>
</comment>
<feature type="transmembrane region" description="Helical" evidence="1">
    <location>
        <begin position="121"/>
        <end position="138"/>
    </location>
</feature>
<sequence>MQNALQKPETTNTILTRVFSDIVIALVLSLINLGVLLVCWKTQGVQADESIYIYGALQMMKGKVIYRDFWVFYPPGIFLLVISSFVLLGKSLFSLRLVLIAGASVTTLMIYLLGRTFMSKFYSAVACLLFIAVGVNLWPVFGHHWTSTFSVVAGALFMAYFLKERKYIFLGLSGFFAGTTLLLQLHKGLPLLVGGLLVLGLAVISAPPDGRSRKREFVSQASIYSLCPILFVGATFACLAAMGLLKDAWDAIIVFPSEELAGIANPNYSAPYGAYSLGLLARTTDIFGTPIINAISTQVVYAFMAFAAPVSAVLLPLGLIIRKTSPAKPEFQIPFFASVAALSCFAASLGRPDFHHLLTALPPALLTFSYCISSFGSGRLSRYSGRLLSAVVLVPALWIGIASIASASLVRVVELGSPLGLLAARSGEVERSMALAPMEKLLLFLKTSTDESEKIFVMPSSPFLYYLSERENATKFPMLMSSLNDEDQMAEVIEELRRENPRIIILDPLADWQQYQAALPYARLQDFERNPLLNYISENYKAKGSYGGFEVLERDDEVNRR</sequence>
<feature type="transmembrane region" description="Helical" evidence="1">
    <location>
        <begin position="167"/>
        <end position="185"/>
    </location>
</feature>
<feature type="transmembrane region" description="Helical" evidence="1">
    <location>
        <begin position="22"/>
        <end position="40"/>
    </location>
</feature>
<feature type="transmembrane region" description="Helical" evidence="1">
    <location>
        <begin position="69"/>
        <end position="87"/>
    </location>
</feature>
<feature type="transmembrane region" description="Helical" evidence="1">
    <location>
        <begin position="333"/>
        <end position="350"/>
    </location>
</feature>
<proteinExistence type="predicted"/>
<evidence type="ECO:0000313" key="3">
    <source>
        <dbReference type="Proteomes" id="UP000265882"/>
    </source>
</evidence>
<feature type="transmembrane region" description="Helical" evidence="1">
    <location>
        <begin position="221"/>
        <end position="245"/>
    </location>
</feature>
<accession>A0A3A4P5U6</accession>
<gene>
    <name evidence="2" type="ORF">C4520_06720</name>
</gene>
<evidence type="ECO:0008006" key="4">
    <source>
        <dbReference type="Google" id="ProtNLM"/>
    </source>
</evidence>
<feature type="transmembrane region" description="Helical" evidence="1">
    <location>
        <begin position="299"/>
        <end position="321"/>
    </location>
</feature>
<feature type="transmembrane region" description="Helical" evidence="1">
    <location>
        <begin position="191"/>
        <end position="209"/>
    </location>
</feature>
<feature type="transmembrane region" description="Helical" evidence="1">
    <location>
        <begin position="93"/>
        <end position="114"/>
    </location>
</feature>
<keyword evidence="1" id="KW-1133">Transmembrane helix</keyword>
<keyword evidence="1" id="KW-0812">Transmembrane</keyword>
<dbReference type="AlphaFoldDB" id="A0A3A4P5U6"/>
<evidence type="ECO:0000313" key="2">
    <source>
        <dbReference type="EMBL" id="RJP23241.1"/>
    </source>
</evidence>
<dbReference type="Proteomes" id="UP000265882">
    <property type="component" value="Unassembled WGS sequence"/>
</dbReference>
<dbReference type="EMBL" id="QZKU01000048">
    <property type="protein sequence ID" value="RJP23241.1"/>
    <property type="molecule type" value="Genomic_DNA"/>
</dbReference>
<feature type="transmembrane region" description="Helical" evidence="1">
    <location>
        <begin position="356"/>
        <end position="375"/>
    </location>
</feature>
<feature type="transmembrane region" description="Helical" evidence="1">
    <location>
        <begin position="387"/>
        <end position="410"/>
    </location>
</feature>
<name>A0A3A4P5U6_ABYX5</name>
<feature type="transmembrane region" description="Helical" evidence="1">
    <location>
        <begin position="144"/>
        <end position="162"/>
    </location>
</feature>
<evidence type="ECO:0000256" key="1">
    <source>
        <dbReference type="SAM" id="Phobius"/>
    </source>
</evidence>